<feature type="domain" description="RagB/SusD" evidence="6">
    <location>
        <begin position="354"/>
        <end position="606"/>
    </location>
</feature>
<keyword evidence="5" id="KW-0998">Cell outer membrane</keyword>
<comment type="subcellular location">
    <subcellularLocation>
        <location evidence="1">Cell outer membrane</location>
    </subcellularLocation>
</comment>
<dbReference type="Pfam" id="PF14322">
    <property type="entry name" value="SusD-like_3"/>
    <property type="match status" value="1"/>
</dbReference>
<dbReference type="InterPro" id="IPR011990">
    <property type="entry name" value="TPR-like_helical_dom_sf"/>
</dbReference>
<feature type="domain" description="SusD-like N-terminal" evidence="7">
    <location>
        <begin position="112"/>
        <end position="225"/>
    </location>
</feature>
<evidence type="ECO:0000313" key="9">
    <source>
        <dbReference type="Proteomes" id="UP000660024"/>
    </source>
</evidence>
<accession>A0ABS1BJL2</accession>
<name>A0ABS1BJL2_9SPHI</name>
<dbReference type="PROSITE" id="PS51257">
    <property type="entry name" value="PROKAR_LIPOPROTEIN"/>
    <property type="match status" value="1"/>
</dbReference>
<evidence type="ECO:0000259" key="7">
    <source>
        <dbReference type="Pfam" id="PF14322"/>
    </source>
</evidence>
<dbReference type="Pfam" id="PF07980">
    <property type="entry name" value="SusD_RagB"/>
    <property type="match status" value="1"/>
</dbReference>
<dbReference type="EMBL" id="JAEHFY010000011">
    <property type="protein sequence ID" value="MBK0383075.1"/>
    <property type="molecule type" value="Genomic_DNA"/>
</dbReference>
<keyword evidence="9" id="KW-1185">Reference proteome</keyword>
<evidence type="ECO:0000256" key="1">
    <source>
        <dbReference type="ARBA" id="ARBA00004442"/>
    </source>
</evidence>
<dbReference type="InterPro" id="IPR012944">
    <property type="entry name" value="SusD_RagB_dom"/>
</dbReference>
<dbReference type="Gene3D" id="1.25.40.390">
    <property type="match status" value="1"/>
</dbReference>
<reference evidence="8 9" key="1">
    <citation type="submission" date="2020-12" db="EMBL/GenBank/DDBJ databases">
        <title>Bacterial novel species Pedobacter sp. SD-b isolated from soil.</title>
        <authorList>
            <person name="Jung H.-Y."/>
        </authorList>
    </citation>
    <scope>NUCLEOTIDE SEQUENCE [LARGE SCALE GENOMIC DNA]</scope>
    <source>
        <strain evidence="8 9">SD-b</strain>
    </source>
</reference>
<dbReference type="RefSeq" id="WP_200585889.1">
    <property type="nucleotide sequence ID" value="NZ_JAEHFY010000011.1"/>
</dbReference>
<dbReference type="SUPFAM" id="SSF48452">
    <property type="entry name" value="TPR-like"/>
    <property type="match status" value="1"/>
</dbReference>
<comment type="caution">
    <text evidence="8">The sequence shown here is derived from an EMBL/GenBank/DDBJ whole genome shotgun (WGS) entry which is preliminary data.</text>
</comment>
<proteinExistence type="inferred from homology"/>
<evidence type="ECO:0000313" key="8">
    <source>
        <dbReference type="EMBL" id="MBK0383075.1"/>
    </source>
</evidence>
<evidence type="ECO:0000256" key="2">
    <source>
        <dbReference type="ARBA" id="ARBA00006275"/>
    </source>
</evidence>
<comment type="similarity">
    <text evidence="2">Belongs to the SusD family.</text>
</comment>
<keyword evidence="4" id="KW-0472">Membrane</keyword>
<dbReference type="Proteomes" id="UP000660024">
    <property type="component" value="Unassembled WGS sequence"/>
</dbReference>
<evidence type="ECO:0000256" key="5">
    <source>
        <dbReference type="ARBA" id="ARBA00023237"/>
    </source>
</evidence>
<sequence length="606" mass="66864">MKLNYIKITFATMVVAVAISSCKKQGFLDPVISNDLNETVTFSDSTRTLQFLNSIYDGLGIEAPPKNIDFAGGFPTASLSDEAEGRFAPAGATQNAINTENLSGRFTNVADGVWTKYFQKIRAVNIYLKNVDAGPLSTAKKQRTKAEARVLRAYYYFILMKYFGGVPLLGDDVKDESAPFDILRSPYGDCVDYLSKELTEVAPLLPVTYNGIDYGRVTRGAALSLKGEILLYAASPFFNGGGTTDDDRQIGIIGYPTADASRWQKAYNAFTDVINMPGNPYSLEQYTTKPGDGFYNLFLKRSNTEYVLANMQPANKNMERYLLPPSCGGTGSGQGTSTGFGTAAVSTFERFLDVPSQELVDAFSMKDGKNIFAAGSGYNPNNPYVNRDPRFYYTVIYNGANYMNNTTRAQAPIYTFLGTGQTADAFNTTGTATKTGYFGRKMCDSTVTITLGANTNTCYPLIRYADVLLMYAEAANEVGQTGIAMTQLKTIRNRAGILPGTDGNYGLMVNPSQDQMRKMIMDERFVELAFENKRSFDLKRWKLGEAKLNGPLTGMKIQRIGNTGSNYTFTRVPLTQTRIFTFKSYLWPIPVKELGNNLDFVKNPGW</sequence>
<evidence type="ECO:0000259" key="6">
    <source>
        <dbReference type="Pfam" id="PF07980"/>
    </source>
</evidence>
<organism evidence="8 9">
    <name type="scientific">Pedobacter segetis</name>
    <dbReference type="NCBI Taxonomy" id="2793069"/>
    <lineage>
        <taxon>Bacteria</taxon>
        <taxon>Pseudomonadati</taxon>
        <taxon>Bacteroidota</taxon>
        <taxon>Sphingobacteriia</taxon>
        <taxon>Sphingobacteriales</taxon>
        <taxon>Sphingobacteriaceae</taxon>
        <taxon>Pedobacter</taxon>
    </lineage>
</organism>
<gene>
    <name evidence="8" type="ORF">I5M32_08900</name>
</gene>
<evidence type="ECO:0000256" key="3">
    <source>
        <dbReference type="ARBA" id="ARBA00022729"/>
    </source>
</evidence>
<dbReference type="InterPro" id="IPR033985">
    <property type="entry name" value="SusD-like_N"/>
</dbReference>
<protein>
    <submittedName>
        <fullName evidence="8">RagB/SusD family nutrient uptake outer membrane protein</fullName>
    </submittedName>
</protein>
<keyword evidence="3" id="KW-0732">Signal</keyword>
<evidence type="ECO:0000256" key="4">
    <source>
        <dbReference type="ARBA" id="ARBA00023136"/>
    </source>
</evidence>